<gene>
    <name evidence="1" type="ORF">HNQ05_000182</name>
</gene>
<evidence type="ECO:0000313" key="2">
    <source>
        <dbReference type="Proteomes" id="UP000587579"/>
    </source>
</evidence>
<protein>
    <submittedName>
        <fullName evidence="1">Uncharacterized protein</fullName>
    </submittedName>
</protein>
<reference evidence="1 2" key="1">
    <citation type="submission" date="2020-08" db="EMBL/GenBank/DDBJ databases">
        <title>Genomic Encyclopedia of Type Strains, Phase IV (KMG-IV): sequencing the most valuable type-strain genomes for metagenomic binning, comparative biology and taxonomic classification.</title>
        <authorList>
            <person name="Goeker M."/>
        </authorList>
    </citation>
    <scope>NUCLEOTIDE SEQUENCE [LARGE SCALE GENOMIC DNA]</scope>
    <source>
        <strain evidence="1 2">DSM 15757</strain>
    </source>
</reference>
<organism evidence="1 2">
    <name type="scientific">Oceanithermus desulfurans</name>
    <dbReference type="NCBI Taxonomy" id="227924"/>
    <lineage>
        <taxon>Bacteria</taxon>
        <taxon>Thermotogati</taxon>
        <taxon>Deinococcota</taxon>
        <taxon>Deinococci</taxon>
        <taxon>Thermales</taxon>
        <taxon>Thermaceae</taxon>
        <taxon>Oceanithermus</taxon>
    </lineage>
</organism>
<accession>A0ABR6NYK7</accession>
<evidence type="ECO:0000313" key="1">
    <source>
        <dbReference type="EMBL" id="MBB6028832.1"/>
    </source>
</evidence>
<keyword evidence="2" id="KW-1185">Reference proteome</keyword>
<sequence>MVGGKRAPDAMDEGALRERLLANANPADPDLYAA</sequence>
<comment type="caution">
    <text evidence="1">The sequence shown here is derived from an EMBL/GenBank/DDBJ whole genome shotgun (WGS) entry which is preliminary data.</text>
</comment>
<proteinExistence type="predicted"/>
<dbReference type="Proteomes" id="UP000587579">
    <property type="component" value="Unassembled WGS sequence"/>
</dbReference>
<name>A0ABR6NYK7_9DEIN</name>
<dbReference type="EMBL" id="JACHEZ010000001">
    <property type="protein sequence ID" value="MBB6028832.1"/>
    <property type="molecule type" value="Genomic_DNA"/>
</dbReference>